<accession>A0A2S9QN57</accession>
<keyword evidence="2" id="KW-1185">Reference proteome</keyword>
<protein>
    <submittedName>
        <fullName evidence="1">Uncharacterized protein</fullName>
    </submittedName>
</protein>
<organism evidence="1 2">
    <name type="scientific">Leucobacter massiliensis</name>
    <dbReference type="NCBI Taxonomy" id="1686285"/>
    <lineage>
        <taxon>Bacteria</taxon>
        <taxon>Bacillati</taxon>
        <taxon>Actinomycetota</taxon>
        <taxon>Actinomycetes</taxon>
        <taxon>Micrococcales</taxon>
        <taxon>Microbacteriaceae</taxon>
        <taxon>Leucobacter</taxon>
    </lineage>
</organism>
<dbReference type="OrthoDB" id="3255134at2"/>
<name>A0A2S9QN57_9MICO</name>
<comment type="caution">
    <text evidence="1">The sequence shown here is derived from an EMBL/GenBank/DDBJ whole genome shotgun (WGS) entry which is preliminary data.</text>
</comment>
<evidence type="ECO:0000313" key="1">
    <source>
        <dbReference type="EMBL" id="PRI11010.1"/>
    </source>
</evidence>
<dbReference type="AlphaFoldDB" id="A0A2S9QN57"/>
<gene>
    <name evidence="1" type="ORF">B4915_09060</name>
</gene>
<evidence type="ECO:0000313" key="2">
    <source>
        <dbReference type="Proteomes" id="UP000238650"/>
    </source>
</evidence>
<proteinExistence type="predicted"/>
<sequence>MDESIHTAGGPLAEGIYLLAATVADPAACEPIRDTLRGLLLGKSTRLHWYDQTPRRRRLIAGVLADLDVTHTIIVGAPIDPHRQERARRLCLERLLHELHSLGVERVWAETRTQSLNDRDRTMVAALRSRGAIPAHLAVEFAQPDQEPMLWLPDAVAGAVGMHHRGRDPEPYERLRHTITEHTIRLR</sequence>
<dbReference type="EMBL" id="MWZD01000017">
    <property type="protein sequence ID" value="PRI11010.1"/>
    <property type="molecule type" value="Genomic_DNA"/>
</dbReference>
<reference evidence="1 2" key="1">
    <citation type="journal article" date="2017" name="New Microbes New Infect">
        <title>Genome sequence of 'Leucobacter massiliensis' sp. nov. isolated from human pharynx after travel to the 2014 Hajj.</title>
        <authorList>
            <person name="Leangapichart T."/>
            <person name="Gautret P."/>
            <person name="Nguyen T.T."/>
            <person name="Armstrong N."/>
            <person name="Rolain J.M."/>
        </authorList>
    </citation>
    <scope>NUCLEOTIDE SEQUENCE [LARGE SCALE GENOMIC DNA]</scope>
    <source>
        <strain evidence="1 2">122RC15</strain>
    </source>
</reference>
<dbReference type="RefSeq" id="WP_105805469.1">
    <property type="nucleotide sequence ID" value="NZ_MWZD01000017.1"/>
</dbReference>
<dbReference type="Proteomes" id="UP000238650">
    <property type="component" value="Unassembled WGS sequence"/>
</dbReference>